<feature type="signal peptide" evidence="1">
    <location>
        <begin position="1"/>
        <end position="20"/>
    </location>
</feature>
<dbReference type="InterPro" id="IPR011050">
    <property type="entry name" value="Pectin_lyase_fold/virulence"/>
</dbReference>
<dbReference type="SUPFAM" id="SSF51126">
    <property type="entry name" value="Pectin lyase-like"/>
    <property type="match status" value="1"/>
</dbReference>
<gene>
    <name evidence="3" type="ORF">Q4Q35_15100</name>
</gene>
<accession>A0ABT8WDA3</accession>
<feature type="domain" description="Right handed beta helix" evidence="2">
    <location>
        <begin position="468"/>
        <end position="609"/>
    </location>
</feature>
<keyword evidence="1" id="KW-0732">Signal</keyword>
<dbReference type="Gene3D" id="2.160.20.10">
    <property type="entry name" value="Single-stranded right-handed beta-helix, Pectin lyase-like"/>
    <property type="match status" value="2"/>
</dbReference>
<evidence type="ECO:0000259" key="2">
    <source>
        <dbReference type="Pfam" id="PF13229"/>
    </source>
</evidence>
<dbReference type="RefSeq" id="WP_303278838.1">
    <property type="nucleotide sequence ID" value="NZ_JAUOEK010000142.1"/>
</dbReference>
<evidence type="ECO:0000313" key="3">
    <source>
        <dbReference type="EMBL" id="MDO5971134.1"/>
    </source>
</evidence>
<dbReference type="EMBL" id="JAUOEK010000142">
    <property type="protein sequence ID" value="MDO5971134.1"/>
    <property type="molecule type" value="Genomic_DNA"/>
</dbReference>
<protein>
    <submittedName>
        <fullName evidence="3">Right-handed parallel beta-helix repeat-containing protein</fullName>
    </submittedName>
</protein>
<dbReference type="Proteomes" id="UP001176883">
    <property type="component" value="Unassembled WGS sequence"/>
</dbReference>
<reference evidence="3" key="1">
    <citation type="submission" date="2023-07" db="EMBL/GenBank/DDBJ databases">
        <title>Two novel species in the genus Flavivirga.</title>
        <authorList>
            <person name="Kwon K."/>
        </authorList>
    </citation>
    <scope>NUCLEOTIDE SEQUENCE</scope>
    <source>
        <strain evidence="3">KCTC 52353</strain>
    </source>
</reference>
<dbReference type="Pfam" id="PF13229">
    <property type="entry name" value="Beta_helix"/>
    <property type="match status" value="1"/>
</dbReference>
<dbReference type="InterPro" id="IPR039448">
    <property type="entry name" value="Beta_helix"/>
</dbReference>
<dbReference type="InterPro" id="IPR006626">
    <property type="entry name" value="PbH1"/>
</dbReference>
<sequence length="620" mass="68074">MKRILKTMLFVIILAISAISCNKEELFVEEPVIVVDEEDPTNDEDTDVDENDENEVDATLPCDFTLENIESNSTVTINCIMDLGGQTVNLPANITIDYDGGDIINGTLNFGDGGLIDGSFLNPSLNLTGSSPQVKDPIFTFDPDRWGIIEGKVSDEIALKNKTILQDIIDKAPSIGISTFVLDKMDAYFKVGIYGTPKDLAEDAIHLPSNFTLEMSDDTYLRVQPNDLPFSILLALYEKNNVKISGGNLIGDRWDHDYKIISNGTVNRSSHEWPVLLQLSGVKNSVIDNVYMSDATGDAFVLGNPNEYRYNGSIFNENIIVKNCTMNESRRNNITVSDGDDCVIENCLVTKAGIGLQEKDASGNTTQYNSNGVLPRTGLDIEPFIGGDDPNNLVYYARVQRLLIKGCTFIGNANGSIIDYAGEDVEIRDNFSDAAISANHGWRTKFINNTLEAADNREGVAISTGYSEGSYEVKGNTISGFRVGIIANGESGVISENTITDFNVGIEPKRTSSYIFENNVINGTEGVGISAFQASGNMIFTNNRIEVNRSPMNWQLTNLDSESANNSVTFDNNQFIARETGYYVYVKESPNVTIKNNTLTKARLLVVDSPNFTETNNIEN</sequence>
<dbReference type="InterPro" id="IPR012334">
    <property type="entry name" value="Pectin_lyas_fold"/>
</dbReference>
<name>A0ABT8WDA3_9FLAO</name>
<comment type="caution">
    <text evidence="3">The sequence shown here is derived from an EMBL/GenBank/DDBJ whole genome shotgun (WGS) entry which is preliminary data.</text>
</comment>
<dbReference type="PROSITE" id="PS51257">
    <property type="entry name" value="PROKAR_LIPOPROTEIN"/>
    <property type="match status" value="1"/>
</dbReference>
<keyword evidence="4" id="KW-1185">Reference proteome</keyword>
<dbReference type="SMART" id="SM00710">
    <property type="entry name" value="PbH1"/>
    <property type="match status" value="9"/>
</dbReference>
<organism evidence="3 4">
    <name type="scientific">Flavivirga aquimarina</name>
    <dbReference type="NCBI Taxonomy" id="2027862"/>
    <lineage>
        <taxon>Bacteria</taxon>
        <taxon>Pseudomonadati</taxon>
        <taxon>Bacteroidota</taxon>
        <taxon>Flavobacteriia</taxon>
        <taxon>Flavobacteriales</taxon>
        <taxon>Flavobacteriaceae</taxon>
        <taxon>Flavivirga</taxon>
    </lineage>
</organism>
<feature type="chain" id="PRO_5046509523" evidence="1">
    <location>
        <begin position="21"/>
        <end position="620"/>
    </location>
</feature>
<proteinExistence type="predicted"/>
<evidence type="ECO:0000256" key="1">
    <source>
        <dbReference type="SAM" id="SignalP"/>
    </source>
</evidence>
<evidence type="ECO:0000313" key="4">
    <source>
        <dbReference type="Proteomes" id="UP001176883"/>
    </source>
</evidence>